<accession>A0A5Q2N3F1</accession>
<dbReference type="EMBL" id="CP045875">
    <property type="protein sequence ID" value="QGG47822.1"/>
    <property type="molecule type" value="Genomic_DNA"/>
</dbReference>
<evidence type="ECO:0000313" key="2">
    <source>
        <dbReference type="EMBL" id="QGG47822.1"/>
    </source>
</evidence>
<proteinExistence type="predicted"/>
<sequence length="58" mass="6742">MGVAFHDYFIIVVGLAVVIYTINLGRWFLRRDKKLTAWSTFLLAFLVIITALYLLAFF</sequence>
<dbReference type="KEGG" id="hcv:FTV88_1724"/>
<feature type="transmembrane region" description="Helical" evidence="1">
    <location>
        <begin position="35"/>
        <end position="56"/>
    </location>
</feature>
<dbReference type="AlphaFoldDB" id="A0A5Q2N3F1"/>
<keyword evidence="1" id="KW-0812">Transmembrane</keyword>
<reference evidence="3" key="1">
    <citation type="submission" date="2019-11" db="EMBL/GenBank/DDBJ databases">
        <title>Genome sequence of Heliorestis convoluta strain HH, an alkaliphilic and minimalistic phototrophic bacterium from a soda lake in Egypt.</title>
        <authorList>
            <person name="Dewey E.D."/>
            <person name="Stokes L.M."/>
            <person name="Burchell B.M."/>
            <person name="Shaffer K.N."/>
            <person name="Huntington A.M."/>
            <person name="Baker J.M."/>
            <person name="Nadendla S."/>
            <person name="Giglio M.G."/>
            <person name="Touchman J.W."/>
            <person name="Blankenship R.E."/>
            <person name="Madigan M.T."/>
            <person name="Sattley W.M."/>
        </authorList>
    </citation>
    <scope>NUCLEOTIDE SEQUENCE [LARGE SCALE GENOMIC DNA]</scope>
    <source>
        <strain evidence="3">HH</strain>
    </source>
</reference>
<dbReference type="Proteomes" id="UP000366051">
    <property type="component" value="Chromosome"/>
</dbReference>
<dbReference type="RefSeq" id="WP_153725122.1">
    <property type="nucleotide sequence ID" value="NZ_CP045875.1"/>
</dbReference>
<keyword evidence="1" id="KW-1133">Transmembrane helix</keyword>
<gene>
    <name evidence="2" type="ORF">FTV88_1724</name>
</gene>
<keyword evidence="3" id="KW-1185">Reference proteome</keyword>
<name>A0A5Q2N3F1_9FIRM</name>
<organism evidence="2 3">
    <name type="scientific">Heliorestis convoluta</name>
    <dbReference type="NCBI Taxonomy" id="356322"/>
    <lineage>
        <taxon>Bacteria</taxon>
        <taxon>Bacillati</taxon>
        <taxon>Bacillota</taxon>
        <taxon>Clostridia</taxon>
        <taxon>Eubacteriales</taxon>
        <taxon>Heliobacteriaceae</taxon>
        <taxon>Heliorestis</taxon>
    </lineage>
</organism>
<evidence type="ECO:0000256" key="1">
    <source>
        <dbReference type="SAM" id="Phobius"/>
    </source>
</evidence>
<keyword evidence="1" id="KW-0472">Membrane</keyword>
<protein>
    <submittedName>
        <fullName evidence="2">Putative membrane protein</fullName>
    </submittedName>
</protein>
<evidence type="ECO:0000313" key="3">
    <source>
        <dbReference type="Proteomes" id="UP000366051"/>
    </source>
</evidence>
<feature type="transmembrane region" description="Helical" evidence="1">
    <location>
        <begin position="6"/>
        <end position="23"/>
    </location>
</feature>